<name>A0AAW3FHD8_9BACT</name>
<dbReference type="AlphaFoldDB" id="A0AAW3FHD8"/>
<evidence type="ECO:0000313" key="3">
    <source>
        <dbReference type="EMBL" id="KGF30058.1"/>
    </source>
</evidence>
<organism evidence="3 4">
    <name type="scientific">Prevotella histicola JCM 15637 = DNF00424</name>
    <dbReference type="NCBI Taxonomy" id="1236504"/>
    <lineage>
        <taxon>Bacteria</taxon>
        <taxon>Pseudomonadati</taxon>
        <taxon>Bacteroidota</taxon>
        <taxon>Bacteroidia</taxon>
        <taxon>Bacteroidales</taxon>
        <taxon>Prevotellaceae</taxon>
        <taxon>Prevotella</taxon>
    </lineage>
</organism>
<evidence type="ECO:0000256" key="2">
    <source>
        <dbReference type="SAM" id="SignalP"/>
    </source>
</evidence>
<dbReference type="RefSeq" id="WP_036868354.1">
    <property type="nucleotide sequence ID" value="NZ_JRNJ01000021.1"/>
</dbReference>
<gene>
    <name evidence="3" type="ORF">HMPREF2132_01505</name>
</gene>
<reference evidence="3 4" key="1">
    <citation type="submission" date="2014-07" db="EMBL/GenBank/DDBJ databases">
        <authorList>
            <person name="McCorrison J."/>
            <person name="Sanka R."/>
            <person name="Torralba M."/>
            <person name="Gillis M."/>
            <person name="Haft D.H."/>
            <person name="Methe B."/>
            <person name="Sutton G."/>
            <person name="Nelson K.E."/>
        </authorList>
    </citation>
    <scope>NUCLEOTIDE SEQUENCE [LARGE SCALE GENOMIC DNA]</scope>
    <source>
        <strain evidence="3 4">DNF00424</strain>
    </source>
</reference>
<evidence type="ECO:0000256" key="1">
    <source>
        <dbReference type="SAM" id="Phobius"/>
    </source>
</evidence>
<protein>
    <recommendedName>
        <fullName evidence="5">Protein BatD</fullName>
    </recommendedName>
</protein>
<feature type="transmembrane region" description="Helical" evidence="1">
    <location>
        <begin position="151"/>
        <end position="172"/>
    </location>
</feature>
<evidence type="ECO:0000313" key="4">
    <source>
        <dbReference type="Proteomes" id="UP000029533"/>
    </source>
</evidence>
<dbReference type="Proteomes" id="UP000029533">
    <property type="component" value="Unassembled WGS sequence"/>
</dbReference>
<keyword evidence="1" id="KW-0812">Transmembrane</keyword>
<proteinExistence type="predicted"/>
<dbReference type="EMBL" id="JRNJ01000021">
    <property type="protein sequence ID" value="KGF30058.1"/>
    <property type="molecule type" value="Genomic_DNA"/>
</dbReference>
<keyword evidence="1" id="KW-0472">Membrane</keyword>
<comment type="caution">
    <text evidence="3">The sequence shown here is derived from an EMBL/GenBank/DDBJ whole genome shotgun (WGS) entry which is preliminary data.</text>
</comment>
<feature type="signal peptide" evidence="2">
    <location>
        <begin position="1"/>
        <end position="20"/>
    </location>
</feature>
<feature type="chain" id="PRO_5043542694" description="Protein BatD" evidence="2">
    <location>
        <begin position="21"/>
        <end position="348"/>
    </location>
</feature>
<sequence length="348" mass="39824">MRKYIVIIILLINAVKVCHAQVQVTAQVDPTDILIGGRAHFSIVVNVPKGETVSFPMYKNNEEMIPGLEVLSVKRDTMINGNRMKVREIYTLTGWDEKKYLIPVQKVLVGGNIHYTHRFVLNVRAIPIDVKRNVAKAPDDIFQLPFAWGEWIPILFLSLLAFSFLGISLYLYNQLRNKNKIWSSVHFKKPLTPYEKVLHDIGSIRANIESYRDQKVYYSELTDILKKYISWRFGVNGLEMTSAEIIGILKSRCEEDSLGDLIDLLYTIDLVKFAKFSTGENDKLLFLDSITHFVHKTQITEPNVDKKQEHTKIDSPRSLVKLSIAVLISISIALLIYVVAESYILLNL</sequence>
<evidence type="ECO:0008006" key="5">
    <source>
        <dbReference type="Google" id="ProtNLM"/>
    </source>
</evidence>
<keyword evidence="2" id="KW-0732">Signal</keyword>
<feature type="transmembrane region" description="Helical" evidence="1">
    <location>
        <begin position="319"/>
        <end position="340"/>
    </location>
</feature>
<accession>A0AAW3FHD8</accession>
<keyword evidence="1" id="KW-1133">Transmembrane helix</keyword>